<feature type="compositionally biased region" description="Pro residues" evidence="1">
    <location>
        <begin position="37"/>
        <end position="49"/>
    </location>
</feature>
<evidence type="ECO:0000313" key="2">
    <source>
        <dbReference type="EMBL" id="PZG18519.1"/>
    </source>
</evidence>
<comment type="caution">
    <text evidence="2">The sequence shown here is derived from an EMBL/GenBank/DDBJ whole genome shotgun (WGS) entry which is preliminary data.</text>
</comment>
<dbReference type="EMBL" id="POUD01000051">
    <property type="protein sequence ID" value="PZG18519.1"/>
    <property type="molecule type" value="Genomic_DNA"/>
</dbReference>
<organism evidence="2 3">
    <name type="scientific">Nonomuraea aridisoli</name>
    <dbReference type="NCBI Taxonomy" id="2070368"/>
    <lineage>
        <taxon>Bacteria</taxon>
        <taxon>Bacillati</taxon>
        <taxon>Actinomycetota</taxon>
        <taxon>Actinomycetes</taxon>
        <taxon>Streptosporangiales</taxon>
        <taxon>Streptosporangiaceae</taxon>
        <taxon>Nonomuraea</taxon>
    </lineage>
</organism>
<accession>A0A2W2EP31</accession>
<proteinExistence type="predicted"/>
<feature type="region of interest" description="Disordered" evidence="1">
    <location>
        <begin position="12"/>
        <end position="74"/>
    </location>
</feature>
<gene>
    <name evidence="2" type="ORF">C1J01_14805</name>
</gene>
<keyword evidence="3" id="KW-1185">Reference proteome</keyword>
<evidence type="ECO:0000256" key="1">
    <source>
        <dbReference type="SAM" id="MobiDB-lite"/>
    </source>
</evidence>
<dbReference type="AlphaFoldDB" id="A0A2W2EP31"/>
<name>A0A2W2EP31_9ACTN</name>
<reference evidence="2 3" key="1">
    <citation type="submission" date="2018-01" db="EMBL/GenBank/DDBJ databases">
        <title>Draft genome sequence of Nonomuraea sp. KC333.</title>
        <authorList>
            <person name="Sahin N."/>
            <person name="Saygin H."/>
            <person name="Ay H."/>
        </authorList>
    </citation>
    <scope>NUCLEOTIDE SEQUENCE [LARGE SCALE GENOMIC DNA]</scope>
    <source>
        <strain evidence="2 3">KC333</strain>
    </source>
</reference>
<dbReference type="Proteomes" id="UP000249304">
    <property type="component" value="Unassembled WGS sequence"/>
</dbReference>
<protein>
    <submittedName>
        <fullName evidence="2">Uncharacterized protein</fullName>
    </submittedName>
</protein>
<sequence>MVAVCLVLAGCGSGAEDPFGAPETPSVSSTPLELETPPDPETPTAPETPPDPEDLSEPERSSAAEPPQGAGLLRARDGARLRACRDADCEVVVADGQSVELAPRWGLGTVEFEVEDGAVTFTSFDGGMMATFGRQTPNPSGVSSINGIDLRVLAVQGRRAVVRISH</sequence>
<evidence type="ECO:0000313" key="3">
    <source>
        <dbReference type="Proteomes" id="UP000249304"/>
    </source>
</evidence>